<dbReference type="GO" id="GO:0043531">
    <property type="term" value="F:ADP binding"/>
    <property type="evidence" value="ECO:0007669"/>
    <property type="project" value="InterPro"/>
</dbReference>
<dbReference type="PANTHER" id="PTHR47691">
    <property type="entry name" value="REGULATOR-RELATED"/>
    <property type="match status" value="1"/>
</dbReference>
<dbReference type="Proteomes" id="UP001234216">
    <property type="component" value="Unassembled WGS sequence"/>
</dbReference>
<dbReference type="PRINTS" id="PR00364">
    <property type="entry name" value="DISEASERSIST"/>
</dbReference>
<gene>
    <name evidence="2" type="ORF">QFZ22_000222</name>
</gene>
<feature type="domain" description="AAA+ ATPase" evidence="1">
    <location>
        <begin position="142"/>
        <end position="280"/>
    </location>
</feature>
<dbReference type="InterPro" id="IPR002182">
    <property type="entry name" value="NB-ARC"/>
</dbReference>
<dbReference type="RefSeq" id="WP_306971795.1">
    <property type="nucleotide sequence ID" value="NZ_JAUSZV010000001.1"/>
</dbReference>
<organism evidence="2 3">
    <name type="scientific">Streptomyces canus</name>
    <dbReference type="NCBI Taxonomy" id="58343"/>
    <lineage>
        <taxon>Bacteria</taxon>
        <taxon>Bacillati</taxon>
        <taxon>Actinomycetota</taxon>
        <taxon>Actinomycetes</taxon>
        <taxon>Kitasatosporales</taxon>
        <taxon>Streptomycetaceae</taxon>
        <taxon>Streptomyces</taxon>
        <taxon>Streptomyces aurantiacus group</taxon>
    </lineage>
</organism>
<reference evidence="2" key="1">
    <citation type="submission" date="2023-07" db="EMBL/GenBank/DDBJ databases">
        <title>Comparative genomics of wheat-associated soil bacteria to identify genetic determinants of phenazine resistance.</title>
        <authorList>
            <person name="Mouncey N."/>
        </authorList>
    </citation>
    <scope>NUCLEOTIDE SEQUENCE</scope>
    <source>
        <strain evidence="2">V4I22</strain>
    </source>
</reference>
<dbReference type="SMART" id="SM00382">
    <property type="entry name" value="AAA"/>
    <property type="match status" value="1"/>
</dbReference>
<evidence type="ECO:0000313" key="2">
    <source>
        <dbReference type="EMBL" id="MDQ0904237.1"/>
    </source>
</evidence>
<dbReference type="Gene3D" id="3.40.50.300">
    <property type="entry name" value="P-loop containing nucleotide triphosphate hydrolases"/>
    <property type="match status" value="1"/>
</dbReference>
<dbReference type="Pfam" id="PF00931">
    <property type="entry name" value="NB-ARC"/>
    <property type="match status" value="1"/>
</dbReference>
<protein>
    <submittedName>
        <fullName evidence="2">DNA polymerase III delta prime subunit</fullName>
    </submittedName>
</protein>
<evidence type="ECO:0000259" key="1">
    <source>
        <dbReference type="SMART" id="SM00382"/>
    </source>
</evidence>
<dbReference type="PANTHER" id="PTHR47691:SF3">
    <property type="entry name" value="HTH-TYPE TRANSCRIPTIONAL REGULATOR RV0890C-RELATED"/>
    <property type="match status" value="1"/>
</dbReference>
<proteinExistence type="predicted"/>
<dbReference type="InterPro" id="IPR003593">
    <property type="entry name" value="AAA+_ATPase"/>
</dbReference>
<evidence type="ECO:0000313" key="3">
    <source>
        <dbReference type="Proteomes" id="UP001234216"/>
    </source>
</evidence>
<accession>A0AAW8F6E4</accession>
<sequence length="497" mass="53635">MPQVLDPVKTRTIDEFIAELRLLKAWAGNPSITEITRRIHRDWQRAGRPRGEWPARSTVGNCFQLGRRRPNSDLLLAVVQALVGADEAILSVWRQSLRAVLGEAEAAARVSAYDRLPAGPSVFVGRTDLVAQAENLLASGQSRPALALEGMPGVGKTSLALHLAHRLLAEERTDTPVLFANLRGSAPQGPPADPAAVLETFLRLLGTTGDRIPFGLDARAALYRHLLAGTGALIVLDDAADAEQIRPLVPGTPGCRTVITSRSALTGLGECDRLPVPLLKPDDSVELLRATAGADRVAPAVPAVEQIADLLGHLPLALSVIGRHMRDHPAWALGDYYREPLISLALEDGVRTTLSASDARLPKGARRLLRLLALHPLQEIDAATAAALLGEPTTTAEQHLTTLTAAHLIECTVPGGYRLHPLVHAYAEERICIDEPATRIRQALGRLLERGRSHEGAVRLETRTLHTLRLPIPQQHAEADEEPTLLQQLHTGRVLAA</sequence>
<dbReference type="InterPro" id="IPR027417">
    <property type="entry name" value="P-loop_NTPase"/>
</dbReference>
<dbReference type="AlphaFoldDB" id="A0AAW8F6E4"/>
<comment type="caution">
    <text evidence="2">The sequence shown here is derived from an EMBL/GenBank/DDBJ whole genome shotgun (WGS) entry which is preliminary data.</text>
</comment>
<dbReference type="SUPFAM" id="SSF52540">
    <property type="entry name" value="P-loop containing nucleoside triphosphate hydrolases"/>
    <property type="match status" value="1"/>
</dbReference>
<name>A0AAW8F6E4_9ACTN</name>
<dbReference type="EMBL" id="JAUSZV010000001">
    <property type="protein sequence ID" value="MDQ0904237.1"/>
    <property type="molecule type" value="Genomic_DNA"/>
</dbReference>